<dbReference type="PROSITE" id="PS51450">
    <property type="entry name" value="LRR"/>
    <property type="match status" value="4"/>
</dbReference>
<dbReference type="AlphaFoldDB" id="A0A0G4IT19"/>
<dbReference type="Proteomes" id="UP000039324">
    <property type="component" value="Unassembled WGS sequence"/>
</dbReference>
<keyword evidence="1" id="KW-0433">Leucine-rich repeat</keyword>
<organism evidence="4 5">
    <name type="scientific">Plasmodiophora brassicae</name>
    <name type="common">Clubroot disease agent</name>
    <dbReference type="NCBI Taxonomy" id="37360"/>
    <lineage>
        <taxon>Eukaryota</taxon>
        <taxon>Sar</taxon>
        <taxon>Rhizaria</taxon>
        <taxon>Endomyxa</taxon>
        <taxon>Phytomyxea</taxon>
        <taxon>Plasmodiophorida</taxon>
        <taxon>Plasmodiophoridae</taxon>
        <taxon>Plasmodiophora</taxon>
    </lineage>
</organism>
<feature type="compositionally biased region" description="Basic and acidic residues" evidence="3">
    <location>
        <begin position="350"/>
        <end position="363"/>
    </location>
</feature>
<proteinExistence type="predicted"/>
<evidence type="ECO:0000256" key="1">
    <source>
        <dbReference type="ARBA" id="ARBA00022614"/>
    </source>
</evidence>
<reference evidence="4 5" key="1">
    <citation type="submission" date="2015-02" db="EMBL/GenBank/DDBJ databases">
        <authorList>
            <person name="Chooi Y.-H."/>
        </authorList>
    </citation>
    <scope>NUCLEOTIDE SEQUENCE [LARGE SCALE GENOMIC DNA]</scope>
    <source>
        <strain evidence="4">E3</strain>
    </source>
</reference>
<evidence type="ECO:0000256" key="2">
    <source>
        <dbReference type="ARBA" id="ARBA00022737"/>
    </source>
</evidence>
<dbReference type="InterPro" id="IPR032675">
    <property type="entry name" value="LRR_dom_sf"/>
</dbReference>
<dbReference type="InterPro" id="IPR050576">
    <property type="entry name" value="Cilia_flagella_integrity"/>
</dbReference>
<keyword evidence="5" id="KW-1185">Reference proteome</keyword>
<keyword evidence="2" id="KW-0677">Repeat</keyword>
<evidence type="ECO:0000313" key="4">
    <source>
        <dbReference type="EMBL" id="CEO98241.1"/>
    </source>
</evidence>
<dbReference type="InterPro" id="IPR001611">
    <property type="entry name" value="Leu-rich_rpt"/>
</dbReference>
<sequence>MSDSESLQRFLLRLPMSLWAWPRTERDSEAPASQLAVGRISGPGPASWPTRCRQQVQYHHAPSRMRYSPSRLARLISANQQPPPNATATSSVSSLPRPVNHLIPVVSRSASEKGTRPDRLTLNGRGLMVCPTFVGEERLQLLSFENNFIRRIERLTLPNLIFLDFHNNGLQSIAGLDSVPLLRVLLLGQNNLTAISGLEQVPMLDVLDLHSNNIPRIENVQHLKSLRVLNLESNRIERIENLSGMSSLSEINLSHNEVFQCCTLTGLPNLSRAFLTNNRITSSSVIDALSAIVSLRELTLRHNPICSDPAFMMRIQSGGLANVMALDVWEGGHRPVTRAPAPGEDVSAPAEERADSDGERQHEPWSYSSDDDKSKAAEQVPPATEDPAAPGGQVASMGQRVRPTAAPWTANSHKIRDWWEANQHNLDDLEESTLPSFYQFQNGRTKLAVFGFGFQALDLETASDCTSLSFQYVPFNNITPFFSKFVAWANLRRLEFSFNNIVSFYQLDSLSVFTRITEVLVSSNPIATVPLHRLYLVFRLPNLTSYNEMVVTPQERAMANEYFSNLRTKWRNQRIQKTKGFLMPVLACTQALDDGQHADETLLASVRRLVPAARSEAERQHDDGTSPARRLCVMAITMTIRGSFADRIWPDLVNDMIRASQTETGGRGPKR</sequence>
<dbReference type="EMBL" id="CDSF01000083">
    <property type="protein sequence ID" value="CEO98241.1"/>
    <property type="molecule type" value="Genomic_DNA"/>
</dbReference>
<dbReference type="SMART" id="SM00365">
    <property type="entry name" value="LRR_SD22"/>
    <property type="match status" value="6"/>
</dbReference>
<dbReference type="OMA" id="YRVLVIY"/>
<dbReference type="PANTHER" id="PTHR45973">
    <property type="entry name" value="PROTEIN PHOSPHATASE 1 REGULATORY SUBUNIT SDS22-RELATED"/>
    <property type="match status" value="1"/>
</dbReference>
<evidence type="ECO:0000313" key="5">
    <source>
        <dbReference type="Proteomes" id="UP000039324"/>
    </source>
</evidence>
<feature type="region of interest" description="Disordered" evidence="3">
    <location>
        <begin position="334"/>
        <end position="407"/>
    </location>
</feature>
<dbReference type="SMART" id="SM00369">
    <property type="entry name" value="LRR_TYP"/>
    <property type="match status" value="3"/>
</dbReference>
<gene>
    <name evidence="4" type="ORF">PBRA_006355</name>
</gene>
<name>A0A0G4IT19_PLABS</name>
<dbReference type="Gene3D" id="3.80.10.10">
    <property type="entry name" value="Ribonuclease Inhibitor"/>
    <property type="match status" value="3"/>
</dbReference>
<dbReference type="InterPro" id="IPR003591">
    <property type="entry name" value="Leu-rich_rpt_typical-subtyp"/>
</dbReference>
<accession>A0A0G4IT19</accession>
<evidence type="ECO:0008006" key="6">
    <source>
        <dbReference type="Google" id="ProtNLM"/>
    </source>
</evidence>
<dbReference type="STRING" id="37360.A0A0G4IT19"/>
<protein>
    <recommendedName>
        <fullName evidence="6">U2A'/phosphoprotein 32 family A C-terminal domain-containing protein</fullName>
    </recommendedName>
</protein>
<dbReference type="SUPFAM" id="SSF52058">
    <property type="entry name" value="L domain-like"/>
    <property type="match status" value="1"/>
</dbReference>
<evidence type="ECO:0000256" key="3">
    <source>
        <dbReference type="SAM" id="MobiDB-lite"/>
    </source>
</evidence>
<dbReference type="PANTHER" id="PTHR45973:SF8">
    <property type="entry name" value="LEUCINE-RICH REPEAT-CONTAINING PROTEIN 49"/>
    <property type="match status" value="1"/>
</dbReference>
<dbReference type="Pfam" id="PF13855">
    <property type="entry name" value="LRR_8"/>
    <property type="match status" value="1"/>
</dbReference>
<dbReference type="OrthoDB" id="1939344at2759"/>
<feature type="region of interest" description="Disordered" evidence="3">
    <location>
        <begin position="30"/>
        <end position="50"/>
    </location>
</feature>